<dbReference type="EMBL" id="LVJN01000018">
    <property type="protein sequence ID" value="OSM04808.1"/>
    <property type="molecule type" value="Genomic_DNA"/>
</dbReference>
<dbReference type="NCBIfam" id="NF002306">
    <property type="entry name" value="PRK01231.1"/>
    <property type="match status" value="1"/>
</dbReference>
<dbReference type="InterPro" id="IPR017438">
    <property type="entry name" value="ATP-NAD_kinase_N"/>
</dbReference>
<proteinExistence type="inferred from homology"/>
<comment type="subcellular location">
    <subcellularLocation>
        <location evidence="8">Cytoplasm</location>
    </subcellularLocation>
</comment>
<dbReference type="InterPro" id="IPR016064">
    <property type="entry name" value="NAD/diacylglycerol_kinase_sf"/>
</dbReference>
<feature type="binding site" evidence="8">
    <location>
        <position position="156"/>
    </location>
    <ligand>
        <name>NAD(+)</name>
        <dbReference type="ChEBI" id="CHEBI:57540"/>
    </ligand>
</feature>
<dbReference type="GO" id="GO:0005737">
    <property type="term" value="C:cytoplasm"/>
    <property type="evidence" value="ECO:0007669"/>
    <property type="project" value="UniProtKB-SubCell"/>
</dbReference>
<keyword evidence="6 8" id="KW-0520">NAD</keyword>
<reference evidence="9 10" key="1">
    <citation type="journal article" date="2016" name="BMC Genomics">
        <title>Combined genomic and structural analyses of a cultured magnetotactic bacterium reveals its niche adaptation to a dynamic environment.</title>
        <authorList>
            <person name="Araujo A.C."/>
            <person name="Morillo V."/>
            <person name="Cypriano J."/>
            <person name="Teixeira L.C."/>
            <person name="Leao P."/>
            <person name="Lyra S."/>
            <person name="Almeida L.G."/>
            <person name="Bazylinski D.A."/>
            <person name="Vasconcellos A.T."/>
            <person name="Abreu F."/>
            <person name="Lins U."/>
        </authorList>
    </citation>
    <scope>NUCLEOTIDE SEQUENCE [LARGE SCALE GENOMIC DNA]</scope>
    <source>
        <strain evidence="9 10">IT-1</strain>
    </source>
</reference>
<dbReference type="GO" id="GO:0005524">
    <property type="term" value="F:ATP binding"/>
    <property type="evidence" value="ECO:0007669"/>
    <property type="project" value="UniProtKB-KW"/>
</dbReference>
<dbReference type="GO" id="GO:0003951">
    <property type="term" value="F:NAD+ kinase activity"/>
    <property type="evidence" value="ECO:0007669"/>
    <property type="project" value="UniProtKB-UniRule"/>
</dbReference>
<evidence type="ECO:0000313" key="9">
    <source>
        <dbReference type="EMBL" id="OSM04808.1"/>
    </source>
</evidence>
<dbReference type="AlphaFoldDB" id="A0A1Y2K630"/>
<evidence type="ECO:0000256" key="2">
    <source>
        <dbReference type="ARBA" id="ARBA00022741"/>
    </source>
</evidence>
<evidence type="ECO:0000313" key="10">
    <source>
        <dbReference type="Proteomes" id="UP000194003"/>
    </source>
</evidence>
<keyword evidence="4 8" id="KW-0067">ATP-binding</keyword>
<evidence type="ECO:0000256" key="4">
    <source>
        <dbReference type="ARBA" id="ARBA00022840"/>
    </source>
</evidence>
<comment type="cofactor">
    <cofactor evidence="8">
        <name>a divalent metal cation</name>
        <dbReference type="ChEBI" id="CHEBI:60240"/>
    </cofactor>
</comment>
<dbReference type="Proteomes" id="UP000194003">
    <property type="component" value="Unassembled WGS sequence"/>
</dbReference>
<comment type="function">
    <text evidence="8">Involved in the regulation of the intracellular balance of NAD and NADP, and is a key enzyme in the biosynthesis of NADP. Catalyzes specifically the phosphorylation on 2'-hydroxyl of the adenosine moiety of NAD to yield NADP.</text>
</comment>
<evidence type="ECO:0000256" key="7">
    <source>
        <dbReference type="ARBA" id="ARBA00047925"/>
    </source>
</evidence>
<keyword evidence="5 8" id="KW-0521">NADP</keyword>
<feature type="binding site" evidence="8">
    <location>
        <position position="173"/>
    </location>
    <ligand>
        <name>NAD(+)</name>
        <dbReference type="ChEBI" id="CHEBI:57540"/>
    </ligand>
</feature>
<dbReference type="GO" id="GO:0051287">
    <property type="term" value="F:NAD binding"/>
    <property type="evidence" value="ECO:0007669"/>
    <property type="project" value="UniProtKB-ARBA"/>
</dbReference>
<comment type="caution">
    <text evidence="8">Lacks conserved residue(s) required for the propagation of feature annotation.</text>
</comment>
<dbReference type="PANTHER" id="PTHR20275:SF0">
    <property type="entry name" value="NAD KINASE"/>
    <property type="match status" value="1"/>
</dbReference>
<keyword evidence="1 8" id="KW-0808">Transferase</keyword>
<keyword evidence="2 8" id="KW-0547">Nucleotide-binding</keyword>
<dbReference type="FunFam" id="2.60.200.30:FF:000009">
    <property type="entry name" value="Poly(P)/ATP NAD kinase"/>
    <property type="match status" value="1"/>
</dbReference>
<evidence type="ECO:0000256" key="3">
    <source>
        <dbReference type="ARBA" id="ARBA00022777"/>
    </source>
</evidence>
<comment type="catalytic activity">
    <reaction evidence="7 8">
        <text>NAD(+) + ATP = ADP + NADP(+) + H(+)</text>
        <dbReference type="Rhea" id="RHEA:18629"/>
        <dbReference type="ChEBI" id="CHEBI:15378"/>
        <dbReference type="ChEBI" id="CHEBI:30616"/>
        <dbReference type="ChEBI" id="CHEBI:57540"/>
        <dbReference type="ChEBI" id="CHEBI:58349"/>
        <dbReference type="ChEBI" id="CHEBI:456216"/>
        <dbReference type="EC" id="2.7.1.23"/>
    </reaction>
</comment>
<evidence type="ECO:0000256" key="5">
    <source>
        <dbReference type="ARBA" id="ARBA00022857"/>
    </source>
</evidence>
<dbReference type="Pfam" id="PF20143">
    <property type="entry name" value="NAD_kinase_C"/>
    <property type="match status" value="1"/>
</dbReference>
<comment type="similarity">
    <text evidence="8">Belongs to the NAD kinase family.</text>
</comment>
<dbReference type="Pfam" id="PF01513">
    <property type="entry name" value="NAD_kinase"/>
    <property type="match status" value="1"/>
</dbReference>
<feature type="binding site" evidence="8">
    <location>
        <position position="175"/>
    </location>
    <ligand>
        <name>NAD(+)</name>
        <dbReference type="ChEBI" id="CHEBI:57540"/>
    </ligand>
</feature>
<sequence>MRNIGIIAKRSDSQALVAMGQLAHWLHQRGLSVVVSPTSGEAAGIPESVAVRKKQDIMAQGLDLMVVIGGDGTFIGAARSTVRWRAPLLGVNMGRLGFLTETPHHAMFETLEQVLSGHYRVESRTMLKAFLKRHNGEVSSYAALNDVVAHKGHLARMMEFQVSIDGQHVFANRADGLILATPTGSTAYAMSAGGPIIHPKMDAIVLTPICPHTLSNRPIVVPGNVEISIKLPNDGADRLLTVDGQIGVQLADGDEIVARAGDYPLQVIHPPERNYYELLRRKLRWTEQAVAPDAEG</sequence>
<dbReference type="InterPro" id="IPR002504">
    <property type="entry name" value="NADK"/>
</dbReference>
<feature type="active site" description="Proton acceptor" evidence="8">
    <location>
        <position position="71"/>
    </location>
</feature>
<keyword evidence="10" id="KW-1185">Reference proteome</keyword>
<gene>
    <name evidence="8" type="primary">nadK</name>
    <name evidence="9" type="ORF">MAIT1_02903</name>
</gene>
<name>A0A1Y2K630_9PROT</name>
<evidence type="ECO:0000256" key="6">
    <source>
        <dbReference type="ARBA" id="ARBA00023027"/>
    </source>
</evidence>
<organism evidence="9 10">
    <name type="scientific">Magnetofaba australis IT-1</name>
    <dbReference type="NCBI Taxonomy" id="1434232"/>
    <lineage>
        <taxon>Bacteria</taxon>
        <taxon>Pseudomonadati</taxon>
        <taxon>Pseudomonadota</taxon>
        <taxon>Magnetococcia</taxon>
        <taxon>Magnetococcales</taxon>
        <taxon>Magnetococcaceae</taxon>
        <taxon>Magnetofaba</taxon>
    </lineage>
</organism>
<dbReference type="GO" id="GO:0046872">
    <property type="term" value="F:metal ion binding"/>
    <property type="evidence" value="ECO:0007669"/>
    <property type="project" value="UniProtKB-UniRule"/>
</dbReference>
<feature type="binding site" evidence="8">
    <location>
        <begin position="145"/>
        <end position="146"/>
    </location>
    <ligand>
        <name>NAD(+)</name>
        <dbReference type="ChEBI" id="CHEBI:57540"/>
    </ligand>
</feature>
<dbReference type="HAMAP" id="MF_00361">
    <property type="entry name" value="NAD_kinase"/>
    <property type="match status" value="1"/>
</dbReference>
<keyword evidence="8" id="KW-0963">Cytoplasm</keyword>
<dbReference type="Gene3D" id="2.60.200.30">
    <property type="entry name" value="Probable inorganic polyphosphate/atp-NAD kinase, domain 2"/>
    <property type="match status" value="1"/>
</dbReference>
<dbReference type="OrthoDB" id="9774737at2"/>
<evidence type="ECO:0000256" key="1">
    <source>
        <dbReference type="ARBA" id="ARBA00022679"/>
    </source>
</evidence>
<dbReference type="RefSeq" id="WP_158089346.1">
    <property type="nucleotide sequence ID" value="NZ_LVJN01000018.1"/>
</dbReference>
<dbReference type="PANTHER" id="PTHR20275">
    <property type="entry name" value="NAD KINASE"/>
    <property type="match status" value="1"/>
</dbReference>
<dbReference type="InterPro" id="IPR017437">
    <property type="entry name" value="ATP-NAD_kinase_PpnK-typ_C"/>
</dbReference>
<feature type="binding site" evidence="8">
    <location>
        <begin position="186"/>
        <end position="191"/>
    </location>
    <ligand>
        <name>NAD(+)</name>
        <dbReference type="ChEBI" id="CHEBI:57540"/>
    </ligand>
</feature>
<dbReference type="Gene3D" id="3.40.50.10330">
    <property type="entry name" value="Probable inorganic polyphosphate/atp-NAD kinase, domain 1"/>
    <property type="match status" value="1"/>
</dbReference>
<feature type="binding site" evidence="8">
    <location>
        <begin position="71"/>
        <end position="72"/>
    </location>
    <ligand>
        <name>NAD(+)</name>
        <dbReference type="ChEBI" id="CHEBI:57540"/>
    </ligand>
</feature>
<dbReference type="GO" id="GO:0006741">
    <property type="term" value="P:NADP+ biosynthetic process"/>
    <property type="evidence" value="ECO:0007669"/>
    <property type="project" value="UniProtKB-UniRule"/>
</dbReference>
<comment type="caution">
    <text evidence="9">The sequence shown here is derived from an EMBL/GenBank/DDBJ whole genome shotgun (WGS) entry which is preliminary data.</text>
</comment>
<dbReference type="SUPFAM" id="SSF111331">
    <property type="entry name" value="NAD kinase/diacylglycerol kinase-like"/>
    <property type="match status" value="1"/>
</dbReference>
<accession>A0A1Y2K630</accession>
<dbReference type="STRING" id="1434232.MAIT1_02903"/>
<dbReference type="GO" id="GO:0019674">
    <property type="term" value="P:NAD+ metabolic process"/>
    <property type="evidence" value="ECO:0007669"/>
    <property type="project" value="InterPro"/>
</dbReference>
<evidence type="ECO:0000256" key="8">
    <source>
        <dbReference type="HAMAP-Rule" id="MF_00361"/>
    </source>
</evidence>
<protein>
    <recommendedName>
        <fullName evidence="8">NAD kinase</fullName>
        <ecNumber evidence="8">2.7.1.23</ecNumber>
    </recommendedName>
    <alternativeName>
        <fullName evidence="8">ATP-dependent NAD kinase</fullName>
    </alternativeName>
</protein>
<dbReference type="EC" id="2.7.1.23" evidence="8"/>
<keyword evidence="3 8" id="KW-0418">Kinase</keyword>
<feature type="binding site" evidence="8">
    <location>
        <position position="245"/>
    </location>
    <ligand>
        <name>NAD(+)</name>
        <dbReference type="ChEBI" id="CHEBI:57540"/>
    </ligand>
</feature>